<evidence type="ECO:0000313" key="3">
    <source>
        <dbReference type="Proteomes" id="UP001176521"/>
    </source>
</evidence>
<gene>
    <name evidence="2" type="ORF">OC842_006663</name>
</gene>
<evidence type="ECO:0000256" key="1">
    <source>
        <dbReference type="SAM" id="SignalP"/>
    </source>
</evidence>
<keyword evidence="3" id="KW-1185">Reference proteome</keyword>
<keyword evidence="1" id="KW-0732">Signal</keyword>
<organism evidence="2 3">
    <name type="scientific">Tilletia horrida</name>
    <dbReference type="NCBI Taxonomy" id="155126"/>
    <lineage>
        <taxon>Eukaryota</taxon>
        <taxon>Fungi</taxon>
        <taxon>Dikarya</taxon>
        <taxon>Basidiomycota</taxon>
        <taxon>Ustilaginomycotina</taxon>
        <taxon>Exobasidiomycetes</taxon>
        <taxon>Tilletiales</taxon>
        <taxon>Tilletiaceae</taxon>
        <taxon>Tilletia</taxon>
    </lineage>
</organism>
<accession>A0AAN6G6U4</accession>
<feature type="chain" id="PRO_5042881528" evidence="1">
    <location>
        <begin position="21"/>
        <end position="221"/>
    </location>
</feature>
<evidence type="ECO:0000313" key="2">
    <source>
        <dbReference type="EMBL" id="KAK0521802.1"/>
    </source>
</evidence>
<comment type="caution">
    <text evidence="2">The sequence shown here is derived from an EMBL/GenBank/DDBJ whole genome shotgun (WGS) entry which is preliminary data.</text>
</comment>
<dbReference type="EMBL" id="JAPDMQ010000638">
    <property type="protein sequence ID" value="KAK0521802.1"/>
    <property type="molecule type" value="Genomic_DNA"/>
</dbReference>
<sequence length="221" mass="23887">MRTTFAFATIAAALLGSATAYPLNGIECTGEEIVGNLVVRNPDGSTHVAAFVQGDSDTQGRLKLTTKFDGVPSPQYAQFAAQICTSGEYIYGKRGKRQAQQQDTLNGFISPNYHRNKALTVGAQTAGGGAGEPRSFSLVSEVKADQKFTDTSLKQWFTLYNNGTFYSLAYAGREGGNTAAFGYSPVSRHDGDDIFVEMQDVETSQLGDFVNYYGYALELHP</sequence>
<reference evidence="2" key="1">
    <citation type="journal article" date="2023" name="PhytoFront">
        <title>Draft Genome Resources of Seven Strains of Tilletia horrida, Causal Agent of Kernel Smut of Rice.</title>
        <authorList>
            <person name="Khanal S."/>
            <person name="Antony Babu S."/>
            <person name="Zhou X.G."/>
        </authorList>
    </citation>
    <scope>NUCLEOTIDE SEQUENCE</scope>
    <source>
        <strain evidence="2">TX3</strain>
    </source>
</reference>
<dbReference type="Proteomes" id="UP001176521">
    <property type="component" value="Unassembled WGS sequence"/>
</dbReference>
<proteinExistence type="predicted"/>
<feature type="signal peptide" evidence="1">
    <location>
        <begin position="1"/>
        <end position="20"/>
    </location>
</feature>
<name>A0AAN6G6U4_9BASI</name>
<protein>
    <submittedName>
        <fullName evidence="2">Uncharacterized protein</fullName>
    </submittedName>
</protein>
<dbReference type="AlphaFoldDB" id="A0AAN6G6U4"/>